<organism evidence="1 2">
    <name type="scientific">Marininema mesophilum</name>
    <dbReference type="NCBI Taxonomy" id="1048340"/>
    <lineage>
        <taxon>Bacteria</taxon>
        <taxon>Bacillati</taxon>
        <taxon>Bacillota</taxon>
        <taxon>Bacilli</taxon>
        <taxon>Bacillales</taxon>
        <taxon>Thermoactinomycetaceae</taxon>
        <taxon>Marininema</taxon>
    </lineage>
</organism>
<evidence type="ECO:0000313" key="2">
    <source>
        <dbReference type="Proteomes" id="UP000198534"/>
    </source>
</evidence>
<proteinExistence type="predicted"/>
<dbReference type="NCBIfam" id="TIGR01563">
    <property type="entry name" value="gp16_SPP1"/>
    <property type="match status" value="1"/>
</dbReference>
<dbReference type="InterPro" id="IPR038666">
    <property type="entry name" value="SSP1_head-tail_sf"/>
</dbReference>
<dbReference type="Pfam" id="PF05521">
    <property type="entry name" value="Phage_HCP"/>
    <property type="match status" value="1"/>
</dbReference>
<protein>
    <submittedName>
        <fullName evidence="1">Phage head-tail adaptor, putative, SPP1 family</fullName>
    </submittedName>
</protein>
<dbReference type="InterPro" id="IPR008767">
    <property type="entry name" value="Phage_SPP1_head-tail_adaptor"/>
</dbReference>
<dbReference type="Gene3D" id="2.40.10.270">
    <property type="entry name" value="Bacteriophage SPP1 head-tail adaptor protein"/>
    <property type="match status" value="1"/>
</dbReference>
<accession>A0A1H3BTK5</accession>
<dbReference type="STRING" id="1048340.SAMN05444487_11825"/>
<dbReference type="AlphaFoldDB" id="A0A1H3BTK5"/>
<dbReference type="EMBL" id="FNNQ01000018">
    <property type="protein sequence ID" value="SDX45136.1"/>
    <property type="molecule type" value="Genomic_DNA"/>
</dbReference>
<name>A0A1H3BTK5_9BACL</name>
<dbReference type="OrthoDB" id="9808209at2"/>
<keyword evidence="2" id="KW-1185">Reference proteome</keyword>
<sequence length="117" mass="13188">MEVGKLRHRVTIQKPTIFSGEGGGWSEGWEDWVKGWASIEPLSGKELLEAQQVASTVTHRIRMRYRAGVQPTMRVLFGDRIFEVTRVIDPMERGRELELMAEEKVGDLDGTGDESGD</sequence>
<dbReference type="Proteomes" id="UP000198534">
    <property type="component" value="Unassembled WGS sequence"/>
</dbReference>
<evidence type="ECO:0000313" key="1">
    <source>
        <dbReference type="EMBL" id="SDX45136.1"/>
    </source>
</evidence>
<gene>
    <name evidence="1" type="ORF">SAMN05444487_11825</name>
</gene>
<reference evidence="1 2" key="1">
    <citation type="submission" date="2016-10" db="EMBL/GenBank/DDBJ databases">
        <authorList>
            <person name="de Groot N.N."/>
        </authorList>
    </citation>
    <scope>NUCLEOTIDE SEQUENCE [LARGE SCALE GENOMIC DNA]</scope>
    <source>
        <strain evidence="1 2">DSM 45610</strain>
    </source>
</reference>
<dbReference type="RefSeq" id="WP_091742600.1">
    <property type="nucleotide sequence ID" value="NZ_FNNQ01000018.1"/>
</dbReference>